<evidence type="ECO:0000256" key="3">
    <source>
        <dbReference type="SAM" id="SignalP"/>
    </source>
</evidence>
<name>A0A8T0ICC2_CERPU</name>
<protein>
    <recommendedName>
        <fullName evidence="8">Galactose oxidase</fullName>
    </recommendedName>
</protein>
<proteinExistence type="predicted"/>
<feature type="signal peptide" evidence="3">
    <location>
        <begin position="1"/>
        <end position="26"/>
    </location>
</feature>
<evidence type="ECO:0000259" key="4">
    <source>
        <dbReference type="Pfam" id="PF07250"/>
    </source>
</evidence>
<dbReference type="PANTHER" id="PTHR32208">
    <property type="entry name" value="SECRETED PROTEIN-RELATED"/>
    <property type="match status" value="1"/>
</dbReference>
<organism evidence="6 7">
    <name type="scientific">Ceratodon purpureus</name>
    <name type="common">Fire moss</name>
    <name type="synonym">Dicranum purpureum</name>
    <dbReference type="NCBI Taxonomy" id="3225"/>
    <lineage>
        <taxon>Eukaryota</taxon>
        <taxon>Viridiplantae</taxon>
        <taxon>Streptophyta</taxon>
        <taxon>Embryophyta</taxon>
        <taxon>Bryophyta</taxon>
        <taxon>Bryophytina</taxon>
        <taxon>Bryopsida</taxon>
        <taxon>Dicranidae</taxon>
        <taxon>Pseudoditrichales</taxon>
        <taxon>Ditrichaceae</taxon>
        <taxon>Ceratodon</taxon>
    </lineage>
</organism>
<comment type="caution">
    <text evidence="6">The sequence shown here is derived from an EMBL/GenBank/DDBJ whole genome shotgun (WGS) entry which is preliminary data.</text>
</comment>
<dbReference type="InterPro" id="IPR013783">
    <property type="entry name" value="Ig-like_fold"/>
</dbReference>
<feature type="domain" description="Galactose oxidase-like Early set" evidence="5">
    <location>
        <begin position="431"/>
        <end position="563"/>
    </location>
</feature>
<dbReference type="InterPro" id="IPR015202">
    <property type="entry name" value="GO-like_E_set"/>
</dbReference>
<dbReference type="InterPro" id="IPR009880">
    <property type="entry name" value="Glyoxal_oxidase_N"/>
</dbReference>
<keyword evidence="1 3" id="KW-0732">Signal</keyword>
<dbReference type="SUPFAM" id="SSF50965">
    <property type="entry name" value="Galactose oxidase, central domain"/>
    <property type="match status" value="1"/>
</dbReference>
<evidence type="ECO:0000259" key="5">
    <source>
        <dbReference type="Pfam" id="PF09118"/>
    </source>
</evidence>
<feature type="compositionally biased region" description="Gly residues" evidence="2">
    <location>
        <begin position="496"/>
        <end position="508"/>
    </location>
</feature>
<dbReference type="InterPro" id="IPR011043">
    <property type="entry name" value="Gal_Oxase/kelch_b-propeller"/>
</dbReference>
<evidence type="ECO:0000256" key="2">
    <source>
        <dbReference type="SAM" id="MobiDB-lite"/>
    </source>
</evidence>
<dbReference type="Proteomes" id="UP000822688">
    <property type="component" value="Chromosome 4"/>
</dbReference>
<feature type="domain" description="Glyoxal oxidase N-terminal" evidence="4">
    <location>
        <begin position="43"/>
        <end position="421"/>
    </location>
</feature>
<evidence type="ECO:0008006" key="8">
    <source>
        <dbReference type="Google" id="ProtNLM"/>
    </source>
</evidence>
<dbReference type="InterPro" id="IPR037293">
    <property type="entry name" value="Gal_Oxidase_central_sf"/>
</dbReference>
<evidence type="ECO:0000313" key="7">
    <source>
        <dbReference type="Proteomes" id="UP000822688"/>
    </source>
</evidence>
<dbReference type="InterPro" id="IPR014756">
    <property type="entry name" value="Ig_E-set"/>
</dbReference>
<accession>A0A8T0ICC2</accession>
<dbReference type="SUPFAM" id="SSF81296">
    <property type="entry name" value="E set domains"/>
    <property type="match status" value="1"/>
</dbReference>
<reference evidence="6" key="1">
    <citation type="submission" date="2020-06" db="EMBL/GenBank/DDBJ databases">
        <title>WGS assembly of Ceratodon purpureus strain R40.</title>
        <authorList>
            <person name="Carey S.B."/>
            <person name="Jenkins J."/>
            <person name="Shu S."/>
            <person name="Lovell J.T."/>
            <person name="Sreedasyam A."/>
            <person name="Maumus F."/>
            <person name="Tiley G.P."/>
            <person name="Fernandez-Pozo N."/>
            <person name="Barry K."/>
            <person name="Chen C."/>
            <person name="Wang M."/>
            <person name="Lipzen A."/>
            <person name="Daum C."/>
            <person name="Saski C.A."/>
            <person name="Payton A.C."/>
            <person name="Mcbreen J.C."/>
            <person name="Conrad R.E."/>
            <person name="Kollar L.M."/>
            <person name="Olsson S."/>
            <person name="Huttunen S."/>
            <person name="Landis J.B."/>
            <person name="Wickett N.J."/>
            <person name="Johnson M.G."/>
            <person name="Rensing S.A."/>
            <person name="Grimwood J."/>
            <person name="Schmutz J."/>
            <person name="Mcdaniel S.F."/>
        </authorList>
    </citation>
    <scope>NUCLEOTIDE SEQUENCE</scope>
    <source>
        <strain evidence="6">R40</strain>
    </source>
</reference>
<dbReference type="Gene3D" id="2.60.40.10">
    <property type="entry name" value="Immunoglobulins"/>
    <property type="match status" value="1"/>
</dbReference>
<dbReference type="CDD" id="cd02851">
    <property type="entry name" value="E_set_GO_C"/>
    <property type="match status" value="1"/>
</dbReference>
<dbReference type="AlphaFoldDB" id="A0A8T0ICC2"/>
<dbReference type="Pfam" id="PF09118">
    <property type="entry name" value="GO-like_E_set"/>
    <property type="match status" value="1"/>
</dbReference>
<dbReference type="Gene3D" id="2.130.10.80">
    <property type="entry name" value="Galactose oxidase/kelch, beta-propeller"/>
    <property type="match status" value="1"/>
</dbReference>
<evidence type="ECO:0000256" key="1">
    <source>
        <dbReference type="ARBA" id="ARBA00022729"/>
    </source>
</evidence>
<dbReference type="PANTHER" id="PTHR32208:SF98">
    <property type="entry name" value="GLYOXAL OXIDASE N-TERMINAL DOMAIN-CONTAINING PROTEIN"/>
    <property type="match status" value="1"/>
</dbReference>
<feature type="chain" id="PRO_5035926164" description="Galactose oxidase" evidence="3">
    <location>
        <begin position="27"/>
        <end position="565"/>
    </location>
</feature>
<dbReference type="EMBL" id="CM026424">
    <property type="protein sequence ID" value="KAG0580546.1"/>
    <property type="molecule type" value="Genomic_DNA"/>
</dbReference>
<sequence>MTGLRNFSGLVVIVVVLVCLGCSVDAQSGSWQLLLGNAGISSMHTAVTRYDTAIMLDRTNIGASQISLANGLCRNQPLERLLKVDCSAHSVMFDPLTNTVRPLFILTDTWCSSGAFMADGRLVQTGGDFEGRKKIRTLVPCAPGGSCDWVEDNSTELTIGRWYASNHILPDGQRQIVVGGAGAPSYEFVPKRTPTEGKFDLPLLMPGKDNLYPYITILPDGNLWIFAARDSCLLNYNTGVILRNYPTMPGQTRNYPAAGSMTLLPLSYENGFQIAEVLICGGSSGSMNKGKPAQKSCGRMVVTDTAPTWAMEDMPVARTMGDMVLLPDGKVLIINGAQVGSQGWGYASQPAFQPCLYATNDPANRFQLLAPTTIARVYHSTANLLTDGRVLLAGSNTHQYYTFNDTPFPTELRVEAFSPPYLSLNYLAQKPVLTFWPKKMTYGRDYFVSFLSLGRGLKKNDFVVECNLNSAPFVTHTYSMGQRQIKLKTVLFGGRGGNQGGDQRGGRGNNQWDNQRGGGKWGKSSVSTVLVSSPPNSYVAPSQYYMLFVVVNGIPGKAQWVRISP</sequence>
<feature type="region of interest" description="Disordered" evidence="2">
    <location>
        <begin position="496"/>
        <end position="521"/>
    </location>
</feature>
<keyword evidence="7" id="KW-1185">Reference proteome</keyword>
<evidence type="ECO:0000313" key="6">
    <source>
        <dbReference type="EMBL" id="KAG0580546.1"/>
    </source>
</evidence>
<gene>
    <name evidence="6" type="ORF">KC19_4G181100</name>
</gene>
<dbReference type="Pfam" id="PF07250">
    <property type="entry name" value="Glyoxal_oxid_N"/>
    <property type="match status" value="1"/>
</dbReference>